<dbReference type="InterPro" id="IPR038883">
    <property type="entry name" value="AN11006-like"/>
</dbReference>
<evidence type="ECO:0000313" key="2">
    <source>
        <dbReference type="Proteomes" id="UP001324427"/>
    </source>
</evidence>
<proteinExistence type="predicted"/>
<gene>
    <name evidence="1" type="ORF">LTR36_002113</name>
</gene>
<dbReference type="PANTHER" id="PTHR42085:SF1">
    <property type="entry name" value="F-BOX DOMAIN-CONTAINING PROTEIN"/>
    <property type="match status" value="1"/>
</dbReference>
<accession>A0AAV9JLR3</accession>
<name>A0AAV9JLR3_9PEZI</name>
<protein>
    <submittedName>
        <fullName evidence="1">Uncharacterized protein</fullName>
    </submittedName>
</protein>
<dbReference type="PANTHER" id="PTHR42085">
    <property type="entry name" value="F-BOX DOMAIN-CONTAINING PROTEIN"/>
    <property type="match status" value="1"/>
</dbReference>
<reference evidence="1 2" key="1">
    <citation type="submission" date="2021-11" db="EMBL/GenBank/DDBJ databases">
        <title>Black yeast isolated from Biological Soil Crust.</title>
        <authorList>
            <person name="Kurbessoian T."/>
        </authorList>
    </citation>
    <scope>NUCLEOTIDE SEQUENCE [LARGE SCALE GENOMIC DNA]</scope>
    <source>
        <strain evidence="1 2">CCFEE 5522</strain>
    </source>
</reference>
<dbReference type="AlphaFoldDB" id="A0AAV9JLR3"/>
<dbReference type="Proteomes" id="UP001324427">
    <property type="component" value="Unassembled WGS sequence"/>
</dbReference>
<dbReference type="EMBL" id="JAVFHQ010000015">
    <property type="protein sequence ID" value="KAK4546436.1"/>
    <property type="molecule type" value="Genomic_DNA"/>
</dbReference>
<organism evidence="1 2">
    <name type="scientific">Oleoguttula mirabilis</name>
    <dbReference type="NCBI Taxonomy" id="1507867"/>
    <lineage>
        <taxon>Eukaryota</taxon>
        <taxon>Fungi</taxon>
        <taxon>Dikarya</taxon>
        <taxon>Ascomycota</taxon>
        <taxon>Pezizomycotina</taxon>
        <taxon>Dothideomycetes</taxon>
        <taxon>Dothideomycetidae</taxon>
        <taxon>Mycosphaerellales</taxon>
        <taxon>Teratosphaeriaceae</taxon>
        <taxon>Oleoguttula</taxon>
    </lineage>
</organism>
<keyword evidence="2" id="KW-1185">Reference proteome</keyword>
<evidence type="ECO:0000313" key="1">
    <source>
        <dbReference type="EMBL" id="KAK4546436.1"/>
    </source>
</evidence>
<sequence>MDASPLKKLSAELRNRIYEFVFWRPKHRNTYISTSPSSRTGTKGQPHAYRWSPDLALTTTCRQLRTETLAIFYALTPFTFDGGNFTDNGGEWLKRFTQWLDMIGASNAITLKRLCLWLGSYNAVSGRAYEYDIAHFETDWRRLRSLITTLGLPADSVQAGSGICYSGYGTRIEHRLHLCNVEAAVSSIDQDVAEKKALIKARSPLGPGYSIRPAEELSSLDTWHSWVLALVRT</sequence>
<comment type="caution">
    <text evidence="1">The sequence shown here is derived from an EMBL/GenBank/DDBJ whole genome shotgun (WGS) entry which is preliminary data.</text>
</comment>